<dbReference type="InterPro" id="IPR023393">
    <property type="entry name" value="START-like_dom_sf"/>
</dbReference>
<sequence>MADFALTSIWTIPAPIERCWFCLLEKERWPDWWPYVDKVEQLRLGEANGVGNVCRYYWHTCLPYRLVVDITVTELVPFQYIGFSVDGDVRGHGACRLHIDRQHTLLQFDWRVSTNKAWMNKIAVIARPVFSWNHRRVMKKGEQSFIKRLNSEP</sequence>
<dbReference type="KEGG" id="mech:Q9L42_016640"/>
<dbReference type="EMBL" id="CP157743">
    <property type="protein sequence ID" value="XBS19965.1"/>
    <property type="molecule type" value="Genomic_DNA"/>
</dbReference>
<dbReference type="Proteomes" id="UP001225378">
    <property type="component" value="Chromosome"/>
</dbReference>
<protein>
    <submittedName>
        <fullName evidence="1">SRPBCC family protein</fullName>
    </submittedName>
</protein>
<proteinExistence type="predicted"/>
<keyword evidence="2" id="KW-1185">Reference proteome</keyword>
<gene>
    <name evidence="1" type="ORF">Q9L42_016640</name>
</gene>
<dbReference type="SUPFAM" id="SSF55961">
    <property type="entry name" value="Bet v1-like"/>
    <property type="match status" value="1"/>
</dbReference>
<accession>A0AAU7NSK7</accession>
<dbReference type="AlphaFoldDB" id="A0AAU7NSK7"/>
<name>A0AAU7NSK7_9GAMM</name>
<evidence type="ECO:0000313" key="1">
    <source>
        <dbReference type="EMBL" id="XBS19965.1"/>
    </source>
</evidence>
<evidence type="ECO:0000313" key="2">
    <source>
        <dbReference type="Proteomes" id="UP001225378"/>
    </source>
</evidence>
<dbReference type="CDD" id="cd07824">
    <property type="entry name" value="SRPBCC_6"/>
    <property type="match status" value="1"/>
</dbReference>
<dbReference type="RefSeq" id="WP_305907298.1">
    <property type="nucleotide sequence ID" value="NZ_CP157743.1"/>
</dbReference>
<reference evidence="1 2" key="1">
    <citation type="journal article" date="2024" name="Microbiology">
        <title>Methylomarinum rosea sp. nov., a novel halophilic methanotrophic bacterium from the hypersaline Lake Elton.</title>
        <authorList>
            <person name="Suleimanov R.Z."/>
            <person name="Oshkin I.Y."/>
            <person name="Danilova O.V."/>
            <person name="Suzina N.E."/>
            <person name="Dedysh S.N."/>
        </authorList>
    </citation>
    <scope>NUCLEOTIDE SEQUENCE [LARGE SCALE GENOMIC DNA]</scope>
    <source>
        <strain evidence="1 2">Ch1-1</strain>
    </source>
</reference>
<dbReference type="Gene3D" id="3.30.530.20">
    <property type="match status" value="1"/>
</dbReference>
<organism evidence="1 2">
    <name type="scientific">Methylomarinum roseum</name>
    <dbReference type="NCBI Taxonomy" id="3067653"/>
    <lineage>
        <taxon>Bacteria</taxon>
        <taxon>Pseudomonadati</taxon>
        <taxon>Pseudomonadota</taxon>
        <taxon>Gammaproteobacteria</taxon>
        <taxon>Methylococcales</taxon>
        <taxon>Methylococcaceae</taxon>
        <taxon>Methylomarinum</taxon>
    </lineage>
</organism>